<evidence type="ECO:0000256" key="1">
    <source>
        <dbReference type="ARBA" id="ARBA00010062"/>
    </source>
</evidence>
<dbReference type="InterPro" id="IPR000709">
    <property type="entry name" value="Leu_Ile_Val-bd"/>
</dbReference>
<dbReference type="InterPro" id="IPR028081">
    <property type="entry name" value="Leu-bd"/>
</dbReference>
<dbReference type="RefSeq" id="WP_147847057.1">
    <property type="nucleotide sequence ID" value="NZ_VDUZ01000010.1"/>
</dbReference>
<comment type="caution">
    <text evidence="7">The sequence shown here is derived from an EMBL/GenBank/DDBJ whole genome shotgun (WGS) entry which is preliminary data.</text>
</comment>
<evidence type="ECO:0000259" key="6">
    <source>
        <dbReference type="Pfam" id="PF13458"/>
    </source>
</evidence>
<feature type="chain" id="PRO_5022986349" evidence="5">
    <location>
        <begin position="26"/>
        <end position="373"/>
    </location>
</feature>
<keyword evidence="4" id="KW-0029">Amino-acid transport</keyword>
<dbReference type="Proteomes" id="UP000321638">
    <property type="component" value="Unassembled WGS sequence"/>
</dbReference>
<dbReference type="PRINTS" id="PR00337">
    <property type="entry name" value="LEUILEVALBP"/>
</dbReference>
<dbReference type="AlphaFoldDB" id="A0A5C8PPZ4"/>
<name>A0A5C8PPZ4_9HYPH</name>
<dbReference type="Pfam" id="PF13458">
    <property type="entry name" value="Peripla_BP_6"/>
    <property type="match status" value="1"/>
</dbReference>
<dbReference type="InterPro" id="IPR028082">
    <property type="entry name" value="Peripla_BP_I"/>
</dbReference>
<keyword evidence="8" id="KW-1185">Reference proteome</keyword>
<gene>
    <name evidence="7" type="ORF">FHP25_11435</name>
</gene>
<evidence type="ECO:0000313" key="7">
    <source>
        <dbReference type="EMBL" id="TXL76793.1"/>
    </source>
</evidence>
<protein>
    <submittedName>
        <fullName evidence="7">Branched-chain amino acid ABC transporter substrate-binding protein</fullName>
    </submittedName>
</protein>
<accession>A0A5C8PPZ4</accession>
<keyword evidence="3 5" id="KW-0732">Signal</keyword>
<evidence type="ECO:0000256" key="3">
    <source>
        <dbReference type="ARBA" id="ARBA00022729"/>
    </source>
</evidence>
<feature type="signal peptide" evidence="5">
    <location>
        <begin position="1"/>
        <end position="25"/>
    </location>
</feature>
<dbReference type="CDD" id="cd06342">
    <property type="entry name" value="PBP1_ABC_LIVBP-like"/>
    <property type="match status" value="1"/>
</dbReference>
<evidence type="ECO:0000256" key="5">
    <source>
        <dbReference type="SAM" id="SignalP"/>
    </source>
</evidence>
<comment type="similarity">
    <text evidence="1">Belongs to the leucine-binding protein family.</text>
</comment>
<feature type="domain" description="Leucine-binding protein" evidence="6">
    <location>
        <begin position="26"/>
        <end position="363"/>
    </location>
</feature>
<evidence type="ECO:0000256" key="2">
    <source>
        <dbReference type="ARBA" id="ARBA00022448"/>
    </source>
</evidence>
<proteinExistence type="inferred from homology"/>
<sequence length="373" mass="39166">MKRLAVSLGTATAIALALGAGSAWAQIKIGSAGPMTGQLAAFGEQLRRGAEMAVADINAAGGVNGQQLQLLVGDDACDPKQATAVANKMVSDKVVFVAGHFCSGSSIPASKIYKEGKILQITPASTNPKLTDDAAAEGNTTIFRTCGRDDVQGVTVGTYLLKHHKGKKVAILHDKSPYGKGVADETKKTINKGGMKEAMYEAYTDSDKDFTALINKMKLAKIDIIVLGGYHPAGGLIIKQAREQGLGAQMMGFDSLQTAEFAQIGGAATNGVLYSFPPAAENDPKNAALVQKFKDQKYNPEGYTLLSYAAIKVWAEAANKAKSTDAAAVAKTLRAGKYDSVIGPLEFDAKGDIKNPVYDIYVVKDGKSSTAPK</sequence>
<evidence type="ECO:0000256" key="4">
    <source>
        <dbReference type="ARBA" id="ARBA00022970"/>
    </source>
</evidence>
<reference evidence="7 8" key="1">
    <citation type="submission" date="2019-06" db="EMBL/GenBank/DDBJ databases">
        <title>New taxonomy in bacterial strain CC-CFT640, isolated from vineyard.</title>
        <authorList>
            <person name="Lin S.-Y."/>
            <person name="Tsai C.-F."/>
            <person name="Young C.-C."/>
        </authorList>
    </citation>
    <scope>NUCLEOTIDE SEQUENCE [LARGE SCALE GENOMIC DNA]</scope>
    <source>
        <strain evidence="7 8">CC-CFT640</strain>
    </source>
</reference>
<dbReference type="Gene3D" id="3.40.50.2300">
    <property type="match status" value="2"/>
</dbReference>
<keyword evidence="2" id="KW-0813">Transport</keyword>
<evidence type="ECO:0000313" key="8">
    <source>
        <dbReference type="Proteomes" id="UP000321638"/>
    </source>
</evidence>
<dbReference type="PANTHER" id="PTHR47151">
    <property type="entry name" value="LEU/ILE/VAL-BINDING ABC TRANSPORTER SUBUNIT"/>
    <property type="match status" value="1"/>
</dbReference>
<organism evidence="7 8">
    <name type="scientific">Vineibacter terrae</name>
    <dbReference type="NCBI Taxonomy" id="2586908"/>
    <lineage>
        <taxon>Bacteria</taxon>
        <taxon>Pseudomonadati</taxon>
        <taxon>Pseudomonadota</taxon>
        <taxon>Alphaproteobacteria</taxon>
        <taxon>Hyphomicrobiales</taxon>
        <taxon>Vineibacter</taxon>
    </lineage>
</organism>
<dbReference type="OrthoDB" id="9768386at2"/>
<dbReference type="EMBL" id="VDUZ01000010">
    <property type="protein sequence ID" value="TXL76793.1"/>
    <property type="molecule type" value="Genomic_DNA"/>
</dbReference>
<dbReference type="PANTHER" id="PTHR47151:SF2">
    <property type="entry name" value="AMINO ACID BINDING PROTEIN"/>
    <property type="match status" value="1"/>
</dbReference>
<dbReference type="GO" id="GO:0006865">
    <property type="term" value="P:amino acid transport"/>
    <property type="evidence" value="ECO:0007669"/>
    <property type="project" value="UniProtKB-KW"/>
</dbReference>
<dbReference type="SUPFAM" id="SSF53822">
    <property type="entry name" value="Periplasmic binding protein-like I"/>
    <property type="match status" value="1"/>
</dbReference>